<dbReference type="Pfam" id="PF18019">
    <property type="entry name" value="Cas3_HD"/>
    <property type="match status" value="1"/>
</dbReference>
<dbReference type="Pfam" id="PF18395">
    <property type="entry name" value="Cas3_C"/>
    <property type="match status" value="1"/>
</dbReference>
<keyword evidence="8" id="KW-0067">ATP-binding</keyword>
<dbReference type="InterPro" id="IPR038257">
    <property type="entry name" value="CRISPR-assoc_Cas3_HD_sf"/>
</dbReference>
<dbReference type="GO" id="GO:0046872">
    <property type="term" value="F:metal ion binding"/>
    <property type="evidence" value="ECO:0007669"/>
    <property type="project" value="UniProtKB-KW"/>
</dbReference>
<keyword evidence="5" id="KW-0547">Nucleotide-binding</keyword>
<dbReference type="Proteomes" id="UP000229907">
    <property type="component" value="Chromosome"/>
</dbReference>
<keyword evidence="9" id="KW-0051">Antiviral defense</keyword>
<dbReference type="InterPro" id="IPR014001">
    <property type="entry name" value="Helicase_ATP-bd"/>
</dbReference>
<evidence type="ECO:0000256" key="6">
    <source>
        <dbReference type="ARBA" id="ARBA00022801"/>
    </source>
</evidence>
<evidence type="ECO:0000256" key="9">
    <source>
        <dbReference type="ARBA" id="ARBA00023118"/>
    </source>
</evidence>
<dbReference type="PANTHER" id="PTHR47963">
    <property type="entry name" value="DEAD-BOX ATP-DEPENDENT RNA HELICASE 47, MITOCHONDRIAL"/>
    <property type="match status" value="1"/>
</dbReference>
<evidence type="ECO:0008006" key="14">
    <source>
        <dbReference type="Google" id="ProtNLM"/>
    </source>
</evidence>
<dbReference type="GO" id="GO:0005524">
    <property type="term" value="F:ATP binding"/>
    <property type="evidence" value="ECO:0007669"/>
    <property type="project" value="UniProtKB-KW"/>
</dbReference>
<dbReference type="Pfam" id="PF22590">
    <property type="entry name" value="Cas3-like_C_2"/>
    <property type="match status" value="1"/>
</dbReference>
<dbReference type="InterPro" id="IPR027417">
    <property type="entry name" value="P-loop_NTPase"/>
</dbReference>
<evidence type="ECO:0000256" key="5">
    <source>
        <dbReference type="ARBA" id="ARBA00022741"/>
    </source>
</evidence>
<dbReference type="GO" id="GO:0003724">
    <property type="term" value="F:RNA helicase activity"/>
    <property type="evidence" value="ECO:0007669"/>
    <property type="project" value="TreeGrafter"/>
</dbReference>
<dbReference type="KEGG" id="bcho:BcFMB_00670"/>
<dbReference type="PANTHER" id="PTHR47963:SF9">
    <property type="entry name" value="CRISPR-ASSOCIATED ENDONUCLEASE_HELICASE CAS3"/>
    <property type="match status" value="1"/>
</dbReference>
<dbReference type="InterPro" id="IPR050547">
    <property type="entry name" value="DEAD_box_RNA_helicases"/>
</dbReference>
<dbReference type="GO" id="GO:0004518">
    <property type="term" value="F:nuclease activity"/>
    <property type="evidence" value="ECO:0007669"/>
    <property type="project" value="UniProtKB-KW"/>
</dbReference>
<dbReference type="GO" id="GO:0003723">
    <property type="term" value="F:RNA binding"/>
    <property type="evidence" value="ECO:0007669"/>
    <property type="project" value="TreeGrafter"/>
</dbReference>
<evidence type="ECO:0000256" key="7">
    <source>
        <dbReference type="ARBA" id="ARBA00022806"/>
    </source>
</evidence>
<keyword evidence="6" id="KW-0378">Hydrolase</keyword>
<dbReference type="InterPro" id="IPR054712">
    <property type="entry name" value="Cas3-like_dom"/>
</dbReference>
<dbReference type="AlphaFoldDB" id="A0A2D3D3N5"/>
<name>A0A2D3D3N5_9BIFI</name>
<dbReference type="InterPro" id="IPR006483">
    <property type="entry name" value="CRISPR-assoc_Cas3_HD"/>
</dbReference>
<dbReference type="NCBIfam" id="TIGR01596">
    <property type="entry name" value="cas3_HD"/>
    <property type="match status" value="1"/>
</dbReference>
<dbReference type="CDD" id="cd09641">
    <property type="entry name" value="Cas3''_I"/>
    <property type="match status" value="1"/>
</dbReference>
<feature type="domain" description="HD Cas3-type" evidence="11">
    <location>
        <begin position="24"/>
        <end position="235"/>
    </location>
</feature>
<dbReference type="CDD" id="cd17930">
    <property type="entry name" value="DEXHc_cas3"/>
    <property type="match status" value="1"/>
</dbReference>
<dbReference type="GO" id="GO:0016787">
    <property type="term" value="F:hydrolase activity"/>
    <property type="evidence" value="ECO:0007669"/>
    <property type="project" value="UniProtKB-KW"/>
</dbReference>
<dbReference type="PROSITE" id="PS51643">
    <property type="entry name" value="HD_CAS3"/>
    <property type="match status" value="1"/>
</dbReference>
<dbReference type="Gene3D" id="3.40.50.300">
    <property type="entry name" value="P-loop containing nucleotide triphosphate hydrolases"/>
    <property type="match status" value="2"/>
</dbReference>
<evidence type="ECO:0000313" key="12">
    <source>
        <dbReference type="EMBL" id="ATU19693.1"/>
    </source>
</evidence>
<evidence type="ECO:0000259" key="11">
    <source>
        <dbReference type="PROSITE" id="PS51643"/>
    </source>
</evidence>
<keyword evidence="4" id="KW-0479">Metal-binding</keyword>
<evidence type="ECO:0000313" key="13">
    <source>
        <dbReference type="Proteomes" id="UP000229907"/>
    </source>
</evidence>
<dbReference type="InterPro" id="IPR041372">
    <property type="entry name" value="Cas3_C"/>
</dbReference>
<sequence length="1018" mass="112274">MQRLATRGFHQLRARSGEKRTGGDGEEWLPLYAHMSDSARVAAHIWDDWLPEGTRAIIAGDVEGREDVAKRIVMFLAGIHDLGKATPVFQDKPIRYGDGASMSWMARDAGLTIPAMDDHATPTHPVAGAFLLDRYLATAHHWKPLACEGYASIVGSHHGTPLTHKALRDARCSGITRRRIGADEAAWSAVQHELIAYVVDIAGIDDALFDWLGRHRLSAQSQVLITAIVIMADWIASNSDDGMFPLVPVLAAAHGGADGISTETELQRRAERGWRRVHLPPAWNAGGQTPNGVDDVDAFYAARFHLPAGARPRPIQQDIVRLCAETDDPGLFIIEAPMGEGKTEAALAAAEILGMRTGRGGVCVALPTMATTDAMFGRVRAWLDALPQEDGGSEKSIWLAHGKAQLNQEFSDIIRTSNMRLSSIDDGDGGNGFEERAAAETIVSEWLRGRKKGVLANFVVCTVDQVLMGALRIKHVMLRQLALANKVVVIDECHAYDSYMQEYLRRVLEWLGGFHTPVVMLSATLPRAIRRSFVDAYMQGRYGAAPADVADGDVEEARDVDEAYPLITYTDAGEVRQRDVRPSARRIDVEFRIADDDDDAVVAMLDRLLVDGGCAGVVCDTVDRAQALARCASARFGADDVILTHSRFVDEDRMTNEERLRRLLGPQSTVANGQRPHRLIVIGTQVLEQSLDIDFDVMVSDIAPIDLLMQRVGRVHRHMRGDGQCDRPESLRRAVCYVRGVGEWTTQGPSFVQYVDAVYARASLMETFAVLGLTGEDATCAAHLPQDIARTVRTAYEPTLIRALMPRHWMDVYDEAVVERDQDEDERRQRAQTYLMKSLRSMRGRHASLMDFFDLQADDAATVGDDAGNRAVRDTQETIEVMLVRRCGDDIRLLPWIGDEAHGVPRGTSIPTATVPGAAVARTVSRSSVRLPAKMCRGWAIDALIDALERQCEQVVAQWQESPWLAGRLVLVVEQDGASDDETAERATYTTCVDRWNITYTRREGLSVGVAAKDDESR</sequence>
<dbReference type="NCBIfam" id="TIGR01587">
    <property type="entry name" value="cas3_core"/>
    <property type="match status" value="1"/>
</dbReference>
<keyword evidence="3" id="KW-0540">Nuclease</keyword>
<proteinExistence type="inferred from homology"/>
<dbReference type="SUPFAM" id="SSF52540">
    <property type="entry name" value="P-loop containing nucleoside triphosphate hydrolases"/>
    <property type="match status" value="1"/>
</dbReference>
<comment type="similarity">
    <text evidence="2">In the central section; belongs to the CRISPR-associated helicase Cas3 family.</text>
</comment>
<comment type="similarity">
    <text evidence="1">In the N-terminal section; belongs to the CRISPR-associated nuclease Cas3-HD family.</text>
</comment>
<keyword evidence="7" id="KW-0347">Helicase</keyword>
<gene>
    <name evidence="12" type="ORF">BcFMB_00670</name>
</gene>
<evidence type="ECO:0000256" key="1">
    <source>
        <dbReference type="ARBA" id="ARBA00006847"/>
    </source>
</evidence>
<evidence type="ECO:0000256" key="8">
    <source>
        <dbReference type="ARBA" id="ARBA00022840"/>
    </source>
</evidence>
<protein>
    <recommendedName>
        <fullName evidence="14">CRISPR-associated helicase/endonuclease Cas3</fullName>
    </recommendedName>
</protein>
<dbReference type="GO" id="GO:0051607">
    <property type="term" value="P:defense response to virus"/>
    <property type="evidence" value="ECO:0007669"/>
    <property type="project" value="UniProtKB-KW"/>
</dbReference>
<reference evidence="12 13" key="1">
    <citation type="submission" date="2016-11" db="EMBL/GenBank/DDBJ databases">
        <title>complete genome sequence of Bifidobacterium choerinum strain FMB-1.</title>
        <authorList>
            <person name="Park C.-S."/>
            <person name="Jung D.-H."/>
            <person name="Choi D.-S."/>
        </authorList>
    </citation>
    <scope>NUCLEOTIDE SEQUENCE [LARGE SCALE GENOMIC DNA]</scope>
    <source>
        <strain evidence="12 13">FMB-1</strain>
    </source>
</reference>
<evidence type="ECO:0000259" key="10">
    <source>
        <dbReference type="PROSITE" id="PS51192"/>
    </source>
</evidence>
<dbReference type="Gene3D" id="1.10.3210.30">
    <property type="match status" value="1"/>
</dbReference>
<dbReference type="EMBL" id="CP018044">
    <property type="protein sequence ID" value="ATU19693.1"/>
    <property type="molecule type" value="Genomic_DNA"/>
</dbReference>
<evidence type="ECO:0000256" key="2">
    <source>
        <dbReference type="ARBA" id="ARBA00009046"/>
    </source>
</evidence>
<dbReference type="SMART" id="SM00487">
    <property type="entry name" value="DEXDc"/>
    <property type="match status" value="1"/>
</dbReference>
<evidence type="ECO:0000256" key="3">
    <source>
        <dbReference type="ARBA" id="ARBA00022722"/>
    </source>
</evidence>
<feature type="domain" description="Helicase ATP-binding" evidence="10">
    <location>
        <begin position="323"/>
        <end position="543"/>
    </location>
</feature>
<evidence type="ECO:0000256" key="4">
    <source>
        <dbReference type="ARBA" id="ARBA00022723"/>
    </source>
</evidence>
<accession>A0A2D3D3N5</accession>
<dbReference type="InterPro" id="IPR006474">
    <property type="entry name" value="Helicase_Cas3_CRISPR-ass_core"/>
</dbReference>
<dbReference type="PROSITE" id="PS51192">
    <property type="entry name" value="HELICASE_ATP_BIND_1"/>
    <property type="match status" value="1"/>
</dbReference>
<organism evidence="12 13">
    <name type="scientific">Bifidobacterium choerinum</name>
    <dbReference type="NCBI Taxonomy" id="35760"/>
    <lineage>
        <taxon>Bacteria</taxon>
        <taxon>Bacillati</taxon>
        <taxon>Actinomycetota</taxon>
        <taxon>Actinomycetes</taxon>
        <taxon>Bifidobacteriales</taxon>
        <taxon>Bifidobacteriaceae</taxon>
        <taxon>Bifidobacterium</taxon>
    </lineage>
</organism>